<keyword evidence="2" id="KW-0378">Hydrolase</keyword>
<feature type="domain" description="Metallo-beta-lactamase" evidence="1">
    <location>
        <begin position="52"/>
        <end position="257"/>
    </location>
</feature>
<dbReference type="GO" id="GO:0016787">
    <property type="term" value="F:hydrolase activity"/>
    <property type="evidence" value="ECO:0007669"/>
    <property type="project" value="UniProtKB-KW"/>
</dbReference>
<dbReference type="EMBL" id="STFF01000007">
    <property type="protein sequence ID" value="THU34883.1"/>
    <property type="molecule type" value="Genomic_DNA"/>
</dbReference>
<dbReference type="Pfam" id="PF00753">
    <property type="entry name" value="Lactamase_B"/>
    <property type="match status" value="1"/>
</dbReference>
<dbReference type="AlphaFoldDB" id="A0A4S8HIK5"/>
<sequence>MSLFFIRLRFEFKRKIVFLFLFTVTLGIHAQTVTALSNGALTGPEMSVYFLDVGQGNCQLIKLPNGKFMLYDCGTTSSSVDPKVIAAKITAITGGNDIGTIFLSHPDADHISMIPDIKEAKNPLYVHISGNQSDYSGILGTWFSGLPSTTNVVTYTSNYFNSKPITKVDGDSTVNIYMIAANVAGDANTKSLVISIDFNSSNVMLSGDATATTERWILKKWDYTSLQSTILAFGHHGSNHSSSKNFLLAVKPNIGIFSASAQHTGYGHPRCSIVDVVEKLVDSNGKSGCTIPMHQIDCYVDKTTGYVFEENDLGIFVTYDQGNILFRTDGLDYTVLVDKLK</sequence>
<dbReference type="Gene3D" id="3.60.15.10">
    <property type="entry name" value="Ribonuclease Z/Hydroxyacylglutathione hydrolase-like"/>
    <property type="match status" value="1"/>
</dbReference>
<dbReference type="PANTHER" id="PTHR30619:SF1">
    <property type="entry name" value="RECOMBINATION PROTEIN 2"/>
    <property type="match status" value="1"/>
</dbReference>
<comment type="caution">
    <text evidence="2">The sequence shown here is derived from an EMBL/GenBank/DDBJ whole genome shotgun (WGS) entry which is preliminary data.</text>
</comment>
<dbReference type="OrthoDB" id="9761531at2"/>
<accession>A0A4S8HIK5</accession>
<dbReference type="SUPFAM" id="SSF56281">
    <property type="entry name" value="Metallo-hydrolase/oxidoreductase"/>
    <property type="match status" value="1"/>
</dbReference>
<dbReference type="PANTHER" id="PTHR30619">
    <property type="entry name" value="DNA INTERNALIZATION/COMPETENCE PROTEIN COMEC/REC2"/>
    <property type="match status" value="1"/>
</dbReference>
<name>A0A4S8HIK5_9BACT</name>
<dbReference type="InterPro" id="IPR036866">
    <property type="entry name" value="RibonucZ/Hydroxyglut_hydro"/>
</dbReference>
<proteinExistence type="predicted"/>
<dbReference type="RefSeq" id="WP_136579526.1">
    <property type="nucleotide sequence ID" value="NZ_STFF01000007.1"/>
</dbReference>
<protein>
    <submittedName>
        <fullName evidence="2">MBL fold metallo-hydrolase</fullName>
    </submittedName>
</protein>
<gene>
    <name evidence="2" type="ORF">FAM09_23100</name>
</gene>
<dbReference type="InterPro" id="IPR001279">
    <property type="entry name" value="Metallo-B-lactamas"/>
</dbReference>
<evidence type="ECO:0000313" key="2">
    <source>
        <dbReference type="EMBL" id="THU34883.1"/>
    </source>
</evidence>
<organism evidence="2 3">
    <name type="scientific">Niastella caeni</name>
    <dbReference type="NCBI Taxonomy" id="2569763"/>
    <lineage>
        <taxon>Bacteria</taxon>
        <taxon>Pseudomonadati</taxon>
        <taxon>Bacteroidota</taxon>
        <taxon>Chitinophagia</taxon>
        <taxon>Chitinophagales</taxon>
        <taxon>Chitinophagaceae</taxon>
        <taxon>Niastella</taxon>
    </lineage>
</organism>
<reference evidence="2 3" key="1">
    <citation type="submission" date="2019-04" db="EMBL/GenBank/DDBJ databases">
        <title>Niastella caeni sp. nov., isolated from activated sludge.</title>
        <authorList>
            <person name="Sheng M."/>
        </authorList>
    </citation>
    <scope>NUCLEOTIDE SEQUENCE [LARGE SCALE GENOMIC DNA]</scope>
    <source>
        <strain evidence="2 3">HX-2-15</strain>
    </source>
</reference>
<dbReference type="InterPro" id="IPR052159">
    <property type="entry name" value="Competence_DNA_uptake"/>
</dbReference>
<keyword evidence="3" id="KW-1185">Reference proteome</keyword>
<evidence type="ECO:0000259" key="1">
    <source>
        <dbReference type="Pfam" id="PF00753"/>
    </source>
</evidence>
<evidence type="ECO:0000313" key="3">
    <source>
        <dbReference type="Proteomes" id="UP000306918"/>
    </source>
</evidence>
<dbReference type="Proteomes" id="UP000306918">
    <property type="component" value="Unassembled WGS sequence"/>
</dbReference>